<evidence type="ECO:0000313" key="2">
    <source>
        <dbReference type="Proteomes" id="UP000887581"/>
    </source>
</evidence>
<proteinExistence type="predicted"/>
<reference evidence="3" key="1">
    <citation type="submission" date="2022-11" db="UniProtKB">
        <authorList>
            <consortium name="WormBaseParasite"/>
        </authorList>
    </citation>
    <scope>IDENTIFICATION</scope>
</reference>
<dbReference type="AlphaFoldDB" id="A0A915Q7F5"/>
<feature type="compositionally biased region" description="Basic and acidic residues" evidence="1">
    <location>
        <begin position="63"/>
        <end position="80"/>
    </location>
</feature>
<dbReference type="Proteomes" id="UP000887581">
    <property type="component" value="Unplaced"/>
</dbReference>
<dbReference type="WBParaSite" id="sdigi.contig8.g958.t1">
    <property type="protein sequence ID" value="sdigi.contig8.g958.t1"/>
    <property type="gene ID" value="sdigi.contig8.g958"/>
</dbReference>
<protein>
    <submittedName>
        <fullName evidence="3">Uncharacterized protein</fullName>
    </submittedName>
</protein>
<feature type="region of interest" description="Disordered" evidence="1">
    <location>
        <begin position="63"/>
        <end position="89"/>
    </location>
</feature>
<evidence type="ECO:0000256" key="1">
    <source>
        <dbReference type="SAM" id="MobiDB-lite"/>
    </source>
</evidence>
<accession>A0A915Q7F5</accession>
<organism evidence="2 3">
    <name type="scientific">Setaria digitata</name>
    <dbReference type="NCBI Taxonomy" id="48799"/>
    <lineage>
        <taxon>Eukaryota</taxon>
        <taxon>Metazoa</taxon>
        <taxon>Ecdysozoa</taxon>
        <taxon>Nematoda</taxon>
        <taxon>Chromadorea</taxon>
        <taxon>Rhabditida</taxon>
        <taxon>Spirurina</taxon>
        <taxon>Spiruromorpha</taxon>
        <taxon>Filarioidea</taxon>
        <taxon>Setariidae</taxon>
        <taxon>Setaria</taxon>
    </lineage>
</organism>
<keyword evidence="2" id="KW-1185">Reference proteome</keyword>
<evidence type="ECO:0000313" key="3">
    <source>
        <dbReference type="WBParaSite" id="sdigi.contig8.g958.t1"/>
    </source>
</evidence>
<name>A0A915Q7F5_9BILA</name>
<sequence length="89" mass="9982">MIGYIVASSYSEKALRKLGLLVRPLIPVRGINGLAWQVSDKRMFGLQTSCALALYKGRRIDAPGRRHLETQEPKSHRDPSESPYTDSII</sequence>